<dbReference type="Gene3D" id="3.40.50.720">
    <property type="entry name" value="NAD(P)-binding Rossmann-like Domain"/>
    <property type="match status" value="2"/>
</dbReference>
<dbReference type="Gene3D" id="3.90.180.10">
    <property type="entry name" value="Medium-chain alcohol dehydrogenases, catalytic domain"/>
    <property type="match status" value="2"/>
</dbReference>
<keyword evidence="5" id="KW-0560">Oxidoreductase</keyword>
<keyword evidence="4" id="KW-0862">Zinc</keyword>
<gene>
    <name evidence="7" type="ORF">ISO4_01412</name>
</gene>
<dbReference type="PANTHER" id="PTHR43350">
    <property type="entry name" value="NAD-DEPENDENT ALCOHOL DEHYDROGENASE"/>
    <property type="match status" value="1"/>
</dbReference>
<keyword evidence="3" id="KW-0479">Metal-binding</keyword>
<evidence type="ECO:0000256" key="2">
    <source>
        <dbReference type="ARBA" id="ARBA00008072"/>
    </source>
</evidence>
<comment type="similarity">
    <text evidence="2">Belongs to the zinc-containing alcohol dehydrogenase family.</text>
</comment>
<dbReference type="SUPFAM" id="SSF55347">
    <property type="entry name" value="Glyceraldehyde-3-phosphate dehydrogenase-like, C-terminal domain"/>
    <property type="match status" value="1"/>
</dbReference>
<proteinExistence type="inferred from homology"/>
<evidence type="ECO:0000259" key="6">
    <source>
        <dbReference type="SMART" id="SM00829"/>
    </source>
</evidence>
<evidence type="ECO:0000256" key="5">
    <source>
        <dbReference type="ARBA" id="ARBA00023002"/>
    </source>
</evidence>
<evidence type="ECO:0000256" key="1">
    <source>
        <dbReference type="ARBA" id="ARBA00001947"/>
    </source>
</evidence>
<dbReference type="Pfam" id="PF22725">
    <property type="entry name" value="GFO_IDH_MocA_C3"/>
    <property type="match status" value="1"/>
</dbReference>
<sequence>MKQVLQSLSDGSTVITEAPAPLVTPGTVLINSTQSLISAGTERMLVDFGNASYLDKARQQPEKVKMVLEKVATDGLAATVDAVRSKLAEPLPLGYCNVGVVAAVGAGVTDLKPGDRVASNGPHADVVRVGRNLCAPVPDAVSDEAAAFTVVASIGLQGIRLARPDLGEAFVVTGAGLIGLLTIQLLRAHGCRVLAIDPDPAKLVLAERFGAAVCNPANGEDPVAAGLRLSRGKGVDGVIITASTSSNDPVRQAARMSRTRGRIVLVGVTGLQLDRADFYEKELSFQVSCSYGPGRYDPSYEEQGNDYPYGLVRWTEQRNFEAVLDMMADGRLDVAPLISHRFPFDQTPEAYRTLTGSREALGILLQYDTGAESAGSRVALRAPGRFDPARPVVGFIGAGNYASRILIPAFKAAGAQFSSIATSGGINGVIHGAKAGFAEATTDVEALLADPQTTAVAVATRHNSHADFVCRALDAGKHVFVEKPLALTGEQLDQVEAHWRHNLDQGRPCHLMVGFNRRFAPQVQTLRVLLDAVADPKSFIITVNAGALPGDHWTRDQDVGGGRILGEACHFIDLMRYLAGAEIVSVQARGMGPTANGDGTEDNATVTLGFADGSLGTVHYLANGSSRFPKERVDVFAAGGTLQLDNFRTLRGFGWPGFKRHRLWRQDKGQRACAAAFLKALQEGAESPIPADQLFEVSRATIEAAQQLRTQQGMHWL</sequence>
<name>A0ABS0AHR3_9GAMM</name>
<dbReference type="Pfam" id="PF01408">
    <property type="entry name" value="GFO_IDH_MocA"/>
    <property type="match status" value="1"/>
</dbReference>
<evidence type="ECO:0000256" key="3">
    <source>
        <dbReference type="ARBA" id="ARBA00022723"/>
    </source>
</evidence>
<dbReference type="SUPFAM" id="SSF50129">
    <property type="entry name" value="GroES-like"/>
    <property type="match status" value="1"/>
</dbReference>
<dbReference type="EMBL" id="ARXR01000008">
    <property type="protein sequence ID" value="MBF5052810.1"/>
    <property type="molecule type" value="Genomic_DNA"/>
</dbReference>
<dbReference type="PANTHER" id="PTHR43350:SF19">
    <property type="entry name" value="D-GULOSIDE 3-DEHYDROGENASE"/>
    <property type="match status" value="1"/>
</dbReference>
<dbReference type="InterPro" id="IPR036291">
    <property type="entry name" value="NAD(P)-bd_dom_sf"/>
</dbReference>
<evidence type="ECO:0000313" key="7">
    <source>
        <dbReference type="EMBL" id="MBF5052810.1"/>
    </source>
</evidence>
<evidence type="ECO:0000313" key="8">
    <source>
        <dbReference type="Proteomes" id="UP000644441"/>
    </source>
</evidence>
<dbReference type="Gene3D" id="3.30.360.10">
    <property type="entry name" value="Dihydrodipicolinate Reductase, domain 2"/>
    <property type="match status" value="1"/>
</dbReference>
<dbReference type="SUPFAM" id="SSF51735">
    <property type="entry name" value="NAD(P)-binding Rossmann-fold domains"/>
    <property type="match status" value="2"/>
</dbReference>
<dbReference type="InterPro" id="IPR020843">
    <property type="entry name" value="ER"/>
</dbReference>
<dbReference type="Proteomes" id="UP000644441">
    <property type="component" value="Unassembled WGS sequence"/>
</dbReference>
<reference evidence="7 8" key="1">
    <citation type="submission" date="2012-09" db="EMBL/GenBank/DDBJ databases">
        <title>Genome Sequence of alkane-degrading Bacterium Alcanivorax venustensis ISO4.</title>
        <authorList>
            <person name="Lai Q."/>
            <person name="Shao Z."/>
        </authorList>
    </citation>
    <scope>NUCLEOTIDE SEQUENCE [LARGE SCALE GENOMIC DNA]</scope>
    <source>
        <strain evidence="7 8">ISO4</strain>
    </source>
</reference>
<accession>A0ABS0AHR3</accession>
<evidence type="ECO:0000256" key="4">
    <source>
        <dbReference type="ARBA" id="ARBA00022833"/>
    </source>
</evidence>
<keyword evidence="8" id="KW-1185">Reference proteome</keyword>
<comment type="caution">
    <text evidence="7">The sequence shown here is derived from an EMBL/GenBank/DDBJ whole genome shotgun (WGS) entry which is preliminary data.</text>
</comment>
<dbReference type="CDD" id="cd08255">
    <property type="entry name" value="2-desacetyl-2-hydroxyethyl_bacteriochlorophyllide_like"/>
    <property type="match status" value="1"/>
</dbReference>
<dbReference type="InterPro" id="IPR011032">
    <property type="entry name" value="GroES-like_sf"/>
</dbReference>
<dbReference type="InterPro" id="IPR013149">
    <property type="entry name" value="ADH-like_C"/>
</dbReference>
<dbReference type="InterPro" id="IPR000683">
    <property type="entry name" value="Gfo/Idh/MocA-like_OxRdtase_N"/>
</dbReference>
<dbReference type="InterPro" id="IPR055170">
    <property type="entry name" value="GFO_IDH_MocA-like_dom"/>
</dbReference>
<organism evidence="7 8">
    <name type="scientific">Alloalcanivorax venustensis ISO4</name>
    <dbReference type="NCBI Taxonomy" id="1177184"/>
    <lineage>
        <taxon>Bacteria</taxon>
        <taxon>Pseudomonadati</taxon>
        <taxon>Pseudomonadota</taxon>
        <taxon>Gammaproteobacteria</taxon>
        <taxon>Oceanospirillales</taxon>
        <taxon>Alcanivoracaceae</taxon>
        <taxon>Alloalcanivorax</taxon>
    </lineage>
</organism>
<feature type="domain" description="Enoyl reductase (ER)" evidence="6">
    <location>
        <begin position="49"/>
        <end position="361"/>
    </location>
</feature>
<dbReference type="SMART" id="SM00829">
    <property type="entry name" value="PKS_ER"/>
    <property type="match status" value="1"/>
</dbReference>
<dbReference type="RefSeq" id="WP_194855698.1">
    <property type="nucleotide sequence ID" value="NZ_ARXR01000008.1"/>
</dbReference>
<protein>
    <submittedName>
        <fullName evidence="7">Zinc-binding dehydrogenase</fullName>
    </submittedName>
</protein>
<comment type="cofactor">
    <cofactor evidence="1">
        <name>Zn(2+)</name>
        <dbReference type="ChEBI" id="CHEBI:29105"/>
    </cofactor>
</comment>
<dbReference type="Pfam" id="PF00107">
    <property type="entry name" value="ADH_zinc_N"/>
    <property type="match status" value="1"/>
</dbReference>